<name>A0A367XTK3_9MICO</name>
<dbReference type="RefSeq" id="WP_114118389.1">
    <property type="nucleotide sequence ID" value="NZ_BMHU01000005.1"/>
</dbReference>
<comment type="caution">
    <text evidence="1">The sequence shown here is derived from an EMBL/GenBank/DDBJ whole genome shotgun (WGS) entry which is preliminary data.</text>
</comment>
<protein>
    <submittedName>
        <fullName evidence="1">Uncharacterized protein</fullName>
    </submittedName>
</protein>
<dbReference type="Proteomes" id="UP000253508">
    <property type="component" value="Unassembled WGS sequence"/>
</dbReference>
<dbReference type="EMBL" id="QORO01000005">
    <property type="protein sequence ID" value="RCK56947.1"/>
    <property type="molecule type" value="Genomic_DNA"/>
</dbReference>
<accession>A0A367XTK3</accession>
<proteinExistence type="predicted"/>
<keyword evidence="2" id="KW-1185">Reference proteome</keyword>
<evidence type="ECO:0000313" key="2">
    <source>
        <dbReference type="Proteomes" id="UP000253508"/>
    </source>
</evidence>
<organism evidence="1 2">
    <name type="scientific">Microbacterium sorbitolivorans</name>
    <dbReference type="NCBI Taxonomy" id="1867410"/>
    <lineage>
        <taxon>Bacteria</taxon>
        <taxon>Bacillati</taxon>
        <taxon>Actinomycetota</taxon>
        <taxon>Actinomycetes</taxon>
        <taxon>Micrococcales</taxon>
        <taxon>Microbacteriaceae</taxon>
        <taxon>Microbacterium</taxon>
    </lineage>
</organism>
<gene>
    <name evidence="1" type="ORF">DTO57_11465</name>
</gene>
<evidence type="ECO:0000313" key="1">
    <source>
        <dbReference type="EMBL" id="RCK56947.1"/>
    </source>
</evidence>
<reference evidence="1 2" key="1">
    <citation type="submission" date="2018-07" db="EMBL/GenBank/DDBJ databases">
        <title>Microbacterium endoborsara sp. nov., a novel actinobacterium isolated from Borszczowia aralocaspica.</title>
        <authorList>
            <person name="An D."/>
        </authorList>
    </citation>
    <scope>NUCLEOTIDE SEQUENCE [LARGE SCALE GENOMIC DNA]</scope>
    <source>
        <strain evidence="1 2">C1.15228</strain>
    </source>
</reference>
<dbReference type="AlphaFoldDB" id="A0A367XTK3"/>
<sequence length="137" mass="14691">MTLTLSALEKALGLAALGLPVLRTRTVDAEVDGRTLPPKSPVGGVYTATTDSDTLRRWLREGTTYIPGVATGNGREPREEAPAAPAEVEAYLASLGDRPMSDRVAEVLADVTAREGDHSSLWAKVPWDTSRSFGWRA</sequence>